<feature type="region of interest" description="Disordered" evidence="1">
    <location>
        <begin position="1"/>
        <end position="149"/>
    </location>
</feature>
<feature type="compositionally biased region" description="Gly residues" evidence="1">
    <location>
        <begin position="17"/>
        <end position="27"/>
    </location>
</feature>
<evidence type="ECO:0000313" key="3">
    <source>
        <dbReference type="Proteomes" id="UP000516422"/>
    </source>
</evidence>
<evidence type="ECO:0000313" key="2">
    <source>
        <dbReference type="EMBL" id="QNT90541.1"/>
    </source>
</evidence>
<dbReference type="EMBL" id="CP051006">
    <property type="protein sequence ID" value="QNT90541.1"/>
    <property type="molecule type" value="Genomic_DNA"/>
</dbReference>
<feature type="region of interest" description="Disordered" evidence="1">
    <location>
        <begin position="250"/>
        <end position="297"/>
    </location>
</feature>
<dbReference type="Proteomes" id="UP000516422">
    <property type="component" value="Chromosome"/>
</dbReference>
<reference evidence="2 3" key="1">
    <citation type="submission" date="2020-04" db="EMBL/GenBank/DDBJ databases">
        <title>Characterization and engineering of Streptomyces griseofuscus DSM40191 as a potential heterologous host for expression of BGCs.</title>
        <authorList>
            <person name="Gren T."/>
            <person name="Whitford C.M."/>
            <person name="Mohite O.S."/>
            <person name="Joergensen T.S."/>
            <person name="Nielsen J.B."/>
            <person name="Lee S.Y."/>
            <person name="Weber T."/>
        </authorList>
    </citation>
    <scope>NUCLEOTIDE SEQUENCE [LARGE SCALE GENOMIC DNA]</scope>
    <source>
        <strain evidence="2 3">DSM 40191</strain>
    </source>
</reference>
<feature type="compositionally biased region" description="Gly residues" evidence="1">
    <location>
        <begin position="42"/>
        <end position="55"/>
    </location>
</feature>
<sequence length="341" mass="35830">MAARAAGAAVEDDDSGPAGGVGAGGGEPAAVGQPARHADAGTAGGAGRPAGGAGGQRVSEPDRCGCRGRRRTASGNIGTAVDRQRVQRDVGRPEHRPGDVAAIGHSARRRRRTLPQPLTRLPPPPAPSRPNHRDELKRPTHGRPLHLRHLGDGDLLSGAQCQFLSLDRLPRGEQDVAQLPLGGSDAQWIVGVLGCAHGPVRGERRQVDTPCATQVRAEQAVQIGCRPQYSPSFNLIRASARRADGVLDVGHESGQRHGGLRESVPGGLPARPRRLNPVPQHGRPHRSTAAHGPVPEQSAAYRGLGRVHTRLRRGLLLRQQCGSRDAELLREGVQGSAATAP</sequence>
<feature type="compositionally biased region" description="Basic and acidic residues" evidence="1">
    <location>
        <begin position="82"/>
        <end position="98"/>
    </location>
</feature>
<name>A0A7H1PR61_9ACTN</name>
<feature type="compositionally biased region" description="Basic residues" evidence="1">
    <location>
        <begin position="139"/>
        <end position="148"/>
    </location>
</feature>
<dbReference type="AlphaFoldDB" id="A0A7H1PR61"/>
<proteinExistence type="predicted"/>
<accession>A0A7H1PR61</accession>
<gene>
    <name evidence="2" type="ORF">HEP81_00204</name>
</gene>
<organism evidence="2 3">
    <name type="scientific">Streptomyces griseofuscus</name>
    <dbReference type="NCBI Taxonomy" id="146922"/>
    <lineage>
        <taxon>Bacteria</taxon>
        <taxon>Bacillati</taxon>
        <taxon>Actinomycetota</taxon>
        <taxon>Actinomycetes</taxon>
        <taxon>Kitasatosporales</taxon>
        <taxon>Streptomycetaceae</taxon>
        <taxon>Streptomyces</taxon>
    </lineage>
</organism>
<protein>
    <submittedName>
        <fullName evidence="2">Uncharacterized protein</fullName>
    </submittedName>
</protein>
<evidence type="ECO:0000256" key="1">
    <source>
        <dbReference type="SAM" id="MobiDB-lite"/>
    </source>
</evidence>
<dbReference type="KEGG" id="sgf:HEP81_00204"/>